<dbReference type="EMBL" id="JACOGC010000003">
    <property type="protein sequence ID" value="MBC3885213.1"/>
    <property type="molecule type" value="Genomic_DNA"/>
</dbReference>
<dbReference type="RefSeq" id="WP_186862810.1">
    <property type="nucleotide sequence ID" value="NZ_JACOGC010000003.1"/>
</dbReference>
<feature type="transmembrane region" description="Helical" evidence="7">
    <location>
        <begin position="178"/>
        <end position="205"/>
    </location>
</feature>
<gene>
    <name evidence="9" type="ORF">H8K27_08750</name>
</gene>
<evidence type="ECO:0000256" key="4">
    <source>
        <dbReference type="ARBA" id="ARBA00022692"/>
    </source>
</evidence>
<keyword evidence="5 7" id="KW-1133">Transmembrane helix</keyword>
<evidence type="ECO:0000256" key="7">
    <source>
        <dbReference type="SAM" id="Phobius"/>
    </source>
</evidence>
<evidence type="ECO:0000259" key="8">
    <source>
        <dbReference type="Pfam" id="PF02366"/>
    </source>
</evidence>
<keyword evidence="6 7" id="KW-0472">Membrane</keyword>
<protein>
    <submittedName>
        <fullName evidence="9">Glycosyltransferase family 39 protein</fullName>
    </submittedName>
</protein>
<evidence type="ECO:0000313" key="10">
    <source>
        <dbReference type="Proteomes" id="UP000613113"/>
    </source>
</evidence>
<evidence type="ECO:0000256" key="3">
    <source>
        <dbReference type="ARBA" id="ARBA00022679"/>
    </source>
</evidence>
<evidence type="ECO:0000256" key="5">
    <source>
        <dbReference type="ARBA" id="ARBA00022989"/>
    </source>
</evidence>
<proteinExistence type="predicted"/>
<feature type="transmembrane region" description="Helical" evidence="7">
    <location>
        <begin position="398"/>
        <end position="416"/>
    </location>
</feature>
<evidence type="ECO:0000256" key="1">
    <source>
        <dbReference type="ARBA" id="ARBA00004127"/>
    </source>
</evidence>
<accession>A0ABR6YMU7</accession>
<keyword evidence="2" id="KW-0328">Glycosyltransferase</keyword>
<feature type="transmembrane region" description="Helical" evidence="7">
    <location>
        <begin position="305"/>
        <end position="325"/>
    </location>
</feature>
<dbReference type="Pfam" id="PF02366">
    <property type="entry name" value="PMT"/>
    <property type="match status" value="1"/>
</dbReference>
<keyword evidence="3" id="KW-0808">Transferase</keyword>
<dbReference type="Proteomes" id="UP000613113">
    <property type="component" value="Unassembled WGS sequence"/>
</dbReference>
<reference evidence="9 10" key="1">
    <citation type="submission" date="2020-08" db="EMBL/GenBank/DDBJ databases">
        <title>Novel species isolated from subtropical streams in China.</title>
        <authorList>
            <person name="Lu H."/>
        </authorList>
    </citation>
    <scope>NUCLEOTIDE SEQUENCE [LARGE SCALE GENOMIC DNA]</scope>
    <source>
        <strain evidence="9 10">FT31W</strain>
    </source>
</reference>
<feature type="transmembrane region" description="Helical" evidence="7">
    <location>
        <begin position="366"/>
        <end position="386"/>
    </location>
</feature>
<name>A0ABR6YMU7_9BURK</name>
<feature type="transmembrane region" description="Helical" evidence="7">
    <location>
        <begin position="337"/>
        <end position="360"/>
    </location>
</feature>
<keyword evidence="4 7" id="KW-0812">Transmembrane</keyword>
<comment type="caution">
    <text evidence="9">The sequence shown here is derived from an EMBL/GenBank/DDBJ whole genome shotgun (WGS) entry which is preliminary data.</text>
</comment>
<sequence length="541" mass="60742">MKFSTPSGYRILFSTLFLITVSVFWYGVFRDITLPGLYMDGVNPDYIAASLLHPEMKNPAWTLPTTCFPILGSLYHGVQNIYAGLPLFYLFGTNIITLRIAQSLFGAMIVGLVYLIAHRMTQNLLLSFIAALCLATDIALIASFRTQNYIILGGMMWLLLAVFPLSKTHEDQYSVKQLFSSGIFYGLSIYGYFVFAFFFPVFLFYTVRISTQQRKYRNSLIWCAGVATGLLPYVLGYLSMGIALGSIQGFINFLIGTTKSLNPLSSTLSLPLAYLYSFDMAHLAVTNGGNELMILGQTVTMNPLVNAKFSALLISVSALLFLSLFRYFRGSKLRQESFFPLELLPCSYLLVAGLLGQRLWAHHFSVITPLLYLLSAQLIAQLCFKFEAPRSAGRWSKLANVVILLLGICVISGNLYQQNHFFAKLEETGGTGKMPVAINEMASEALTQHRNEFYIFPEWGFMMPFAFLTGNQIAYAVDVNEFTKNPDKTNFKRVNVPYWDQKDTEKYQAQLTSLGALNTEVKTYMRKDGQPAFYLLSATLP</sequence>
<evidence type="ECO:0000256" key="2">
    <source>
        <dbReference type="ARBA" id="ARBA00022676"/>
    </source>
</evidence>
<evidence type="ECO:0000256" key="6">
    <source>
        <dbReference type="ARBA" id="ARBA00023136"/>
    </source>
</evidence>
<dbReference type="InterPro" id="IPR003342">
    <property type="entry name" value="ArnT-like_N"/>
</dbReference>
<evidence type="ECO:0000313" key="9">
    <source>
        <dbReference type="EMBL" id="MBC3885213.1"/>
    </source>
</evidence>
<keyword evidence="10" id="KW-1185">Reference proteome</keyword>
<organism evidence="9 10">
    <name type="scientific">Undibacterium griseum</name>
    <dbReference type="NCBI Taxonomy" id="2762295"/>
    <lineage>
        <taxon>Bacteria</taxon>
        <taxon>Pseudomonadati</taxon>
        <taxon>Pseudomonadota</taxon>
        <taxon>Betaproteobacteria</taxon>
        <taxon>Burkholderiales</taxon>
        <taxon>Oxalobacteraceae</taxon>
        <taxon>Undibacterium</taxon>
    </lineage>
</organism>
<feature type="transmembrane region" description="Helical" evidence="7">
    <location>
        <begin position="12"/>
        <end position="29"/>
    </location>
</feature>
<comment type="subcellular location">
    <subcellularLocation>
        <location evidence="1">Endomembrane system</location>
        <topology evidence="1">Multi-pass membrane protein</topology>
    </subcellularLocation>
</comment>
<feature type="transmembrane region" description="Helical" evidence="7">
    <location>
        <begin position="124"/>
        <end position="143"/>
    </location>
</feature>
<feature type="domain" description="ArnT-like N-terminal" evidence="8">
    <location>
        <begin position="88"/>
        <end position="212"/>
    </location>
</feature>
<feature type="transmembrane region" description="Helical" evidence="7">
    <location>
        <begin position="96"/>
        <end position="117"/>
    </location>
</feature>